<evidence type="ECO:0000256" key="10">
    <source>
        <dbReference type="ARBA" id="ARBA00023157"/>
    </source>
</evidence>
<reference evidence="20" key="2">
    <citation type="submission" date="2025-08" db="UniProtKB">
        <authorList>
            <consortium name="RefSeq"/>
        </authorList>
    </citation>
    <scope>IDENTIFICATION</scope>
    <source>
        <tissue evidence="20">Blood</tissue>
    </source>
</reference>
<evidence type="ECO:0000256" key="12">
    <source>
        <dbReference type="ARBA" id="ARBA00036320"/>
    </source>
</evidence>
<dbReference type="SUPFAM" id="SSF50494">
    <property type="entry name" value="Trypsin-like serine proteases"/>
    <property type="match status" value="1"/>
</dbReference>
<reference evidence="19" key="1">
    <citation type="journal article" date="2016" name="Nat. Commun.">
        <title>The channel catfish genome sequence provides insights into the evolution of scale formation in teleosts.</title>
        <authorList>
            <person name="Liu Z."/>
            <person name="Liu S."/>
            <person name="Yao J."/>
            <person name="Bao L."/>
            <person name="Zhang J."/>
            <person name="Li Y."/>
            <person name="Jiang C."/>
            <person name="Sun L."/>
            <person name="Wang R."/>
            <person name="Zhang Y."/>
            <person name="Zhou T."/>
            <person name="Zeng Q."/>
            <person name="Fu Q."/>
            <person name="Gao S."/>
            <person name="Li N."/>
            <person name="Koren S."/>
            <person name="Jiang Y."/>
            <person name="Zimin A."/>
            <person name="Xu P."/>
            <person name="Phillippy A.M."/>
            <person name="Geng X."/>
            <person name="Song L."/>
            <person name="Sun F."/>
            <person name="Li C."/>
            <person name="Wang X."/>
            <person name="Chen A."/>
            <person name="Jin Y."/>
            <person name="Yuan Z."/>
            <person name="Yang Y."/>
            <person name="Tan S."/>
            <person name="Peatman E."/>
            <person name="Lu J."/>
            <person name="Qin Z."/>
            <person name="Dunham R."/>
            <person name="Li Z."/>
            <person name="Sonstegard T."/>
            <person name="Feng J."/>
            <person name="Danzmann R.G."/>
            <person name="Schroeder S."/>
            <person name="Scheffler B."/>
            <person name="Duke M.V."/>
            <person name="Ballard L."/>
            <person name="Kucuktas H."/>
            <person name="Kaltenboeck L."/>
            <person name="Liu H."/>
            <person name="Armbruster J."/>
            <person name="Xie Y."/>
            <person name="Kirby M.L."/>
            <person name="Tian Y."/>
            <person name="Flanagan M.E."/>
            <person name="Mu W."/>
            <person name="Waldbieser G.C."/>
        </authorList>
    </citation>
    <scope>NUCLEOTIDE SEQUENCE [LARGE SCALE GENOMIC DNA]</scope>
    <source>
        <strain evidence="19">SDA103</strain>
    </source>
</reference>
<comment type="subcellular location">
    <subcellularLocation>
        <location evidence="1">Secreted</location>
        <location evidence="1">Extracellular space</location>
    </subcellularLocation>
</comment>
<dbReference type="EC" id="3.4.21.4" evidence="13"/>
<dbReference type="KEGG" id="ipu:108262743"/>
<dbReference type="InterPro" id="IPR001254">
    <property type="entry name" value="Trypsin_dom"/>
</dbReference>
<dbReference type="Proteomes" id="UP000221080">
    <property type="component" value="Chromosome 3"/>
</dbReference>
<comment type="catalytic activity">
    <reaction evidence="12">
        <text>Preferential cleavage: Arg-|-Xaa, Lys-|-Xaa.</text>
        <dbReference type="EC" id="3.4.21.4"/>
    </reaction>
</comment>
<dbReference type="PROSITE" id="PS50070">
    <property type="entry name" value="KRINGLE_2"/>
    <property type="match status" value="1"/>
</dbReference>
<dbReference type="InterPro" id="IPR033116">
    <property type="entry name" value="TRYPSIN_SER"/>
</dbReference>
<dbReference type="RefSeq" id="XP_017318527.1">
    <property type="nucleotide sequence ID" value="XM_017463038.3"/>
</dbReference>
<feature type="domain" description="Peptidase S1" evidence="18">
    <location>
        <begin position="147"/>
        <end position="394"/>
    </location>
</feature>
<dbReference type="InterPro" id="IPR050127">
    <property type="entry name" value="Serine_Proteases_S1"/>
</dbReference>
<dbReference type="GeneID" id="108262743"/>
<evidence type="ECO:0000256" key="13">
    <source>
        <dbReference type="ARBA" id="ARBA00038868"/>
    </source>
</evidence>
<dbReference type="GO" id="GO:0033993">
    <property type="term" value="P:response to lipid"/>
    <property type="evidence" value="ECO:0007669"/>
    <property type="project" value="UniProtKB-ARBA"/>
</dbReference>
<keyword evidence="10" id="KW-1015">Disulfide bond</keyword>
<dbReference type="STRING" id="7998.ENSIPUP00000031433"/>
<keyword evidence="3" id="KW-0245">EGF-like domain</keyword>
<keyword evidence="5 15" id="KW-0645">Protease</keyword>
<dbReference type="SUPFAM" id="SSF57440">
    <property type="entry name" value="Kringle-like"/>
    <property type="match status" value="1"/>
</dbReference>
<keyword evidence="9" id="KW-0865">Zymogen</keyword>
<dbReference type="SMART" id="SM00130">
    <property type="entry name" value="KR"/>
    <property type="match status" value="1"/>
</dbReference>
<dbReference type="Pfam" id="PF00051">
    <property type="entry name" value="Kringle"/>
    <property type="match status" value="1"/>
</dbReference>
<sequence length="408" mass="46168">MWLLITVLMTCSLHEVAESYKQMHWSHMKNVIEPVKEVQPRDVQCLAKGSNGNEYRGTISVTSQGQRCLYWDQIQHIGEKAVSQGLGSHNYCRNPDNSSGPWCWVRGRARKVRRFCDIPQCEAKTELPSQDTEMTCGERSPKKIFKIIGGLRASIESQPWLASIFKKDLFICGGTLIAPCWVLSAAHCFPRGKRTRKEQYSVYLGKDATNATYMGKEQKFEVAKLVLHQDFDYAAEDFNNDIALLQIVDNNGQCAQKTPSARTACLPPAQHMPPYGSFCHIAGYGHERNDEIPGTFRYSRYMKETQVQILSPIVCKRKDYYGNKVTENQFCAASQKWTEDACHGDSGGPLLCEVKGRMFLFGVISWGDGCATKFKPGVYTKITNYNNWIAKETGLLTFTKGIMYPRKD</sequence>
<dbReference type="AlphaFoldDB" id="A0A2D0QJP6"/>
<keyword evidence="2" id="KW-0964">Secreted</keyword>
<keyword evidence="6 16" id="KW-0732">Signal</keyword>
<dbReference type="PANTHER" id="PTHR24264">
    <property type="entry name" value="TRYPSIN-RELATED"/>
    <property type="match status" value="1"/>
</dbReference>
<feature type="domain" description="Kringle" evidence="17">
    <location>
        <begin position="51"/>
        <end position="121"/>
    </location>
</feature>
<dbReference type="InterPro" id="IPR038178">
    <property type="entry name" value="Kringle_sf"/>
</dbReference>
<dbReference type="SMART" id="SM00020">
    <property type="entry name" value="Tryp_SPc"/>
    <property type="match status" value="1"/>
</dbReference>
<evidence type="ECO:0000256" key="2">
    <source>
        <dbReference type="ARBA" id="ARBA00022525"/>
    </source>
</evidence>
<dbReference type="GO" id="GO:1901701">
    <property type="term" value="P:cellular response to oxygen-containing compound"/>
    <property type="evidence" value="ECO:0007669"/>
    <property type="project" value="UniProtKB-ARBA"/>
</dbReference>
<dbReference type="InterPro" id="IPR018056">
    <property type="entry name" value="Kringle_CS"/>
</dbReference>
<keyword evidence="11" id="KW-0617">Plasminogen activation</keyword>
<dbReference type="GO" id="GO:0005615">
    <property type="term" value="C:extracellular space"/>
    <property type="evidence" value="ECO:0007669"/>
    <property type="project" value="TreeGrafter"/>
</dbReference>
<gene>
    <name evidence="20" type="primary">plaua</name>
</gene>
<dbReference type="PROSITE" id="PS00134">
    <property type="entry name" value="TRYPSIN_HIS"/>
    <property type="match status" value="1"/>
</dbReference>
<dbReference type="FunFam" id="2.40.10.10:FF:000003">
    <property type="entry name" value="Transmembrane serine protease 3"/>
    <property type="match status" value="1"/>
</dbReference>
<dbReference type="GO" id="GO:0004252">
    <property type="term" value="F:serine-type endopeptidase activity"/>
    <property type="evidence" value="ECO:0007669"/>
    <property type="project" value="UniProtKB-EC"/>
</dbReference>
<dbReference type="FunFam" id="2.40.20.10:FF:000001">
    <property type="entry name" value="Urokinase-type plasminogen activator"/>
    <property type="match status" value="1"/>
</dbReference>
<dbReference type="PRINTS" id="PR00722">
    <property type="entry name" value="CHYMOTRYPSIN"/>
</dbReference>
<feature type="chain" id="PRO_5012384026" description="trypsin" evidence="16">
    <location>
        <begin position="20"/>
        <end position="408"/>
    </location>
</feature>
<dbReference type="InterPro" id="IPR013806">
    <property type="entry name" value="Kringle-like"/>
</dbReference>
<dbReference type="PROSITE" id="PS00135">
    <property type="entry name" value="TRYPSIN_SER"/>
    <property type="match status" value="1"/>
</dbReference>
<evidence type="ECO:0000256" key="4">
    <source>
        <dbReference type="ARBA" id="ARBA00022572"/>
    </source>
</evidence>
<dbReference type="PROSITE" id="PS00021">
    <property type="entry name" value="KRINGLE_1"/>
    <property type="match status" value="1"/>
</dbReference>
<evidence type="ECO:0000259" key="18">
    <source>
        <dbReference type="PROSITE" id="PS50240"/>
    </source>
</evidence>
<evidence type="ECO:0000256" key="6">
    <source>
        <dbReference type="ARBA" id="ARBA00022729"/>
    </source>
</evidence>
<dbReference type="PRINTS" id="PR00018">
    <property type="entry name" value="KRINGLE"/>
</dbReference>
<dbReference type="InterPro" id="IPR018114">
    <property type="entry name" value="TRYPSIN_HIS"/>
</dbReference>
<keyword evidence="4 14" id="KW-0420">Kringle</keyword>
<organism evidence="19 20">
    <name type="scientific">Ictalurus punctatus</name>
    <name type="common">Channel catfish</name>
    <name type="synonym">Silurus punctatus</name>
    <dbReference type="NCBI Taxonomy" id="7998"/>
    <lineage>
        <taxon>Eukaryota</taxon>
        <taxon>Metazoa</taxon>
        <taxon>Chordata</taxon>
        <taxon>Craniata</taxon>
        <taxon>Vertebrata</taxon>
        <taxon>Euteleostomi</taxon>
        <taxon>Actinopterygii</taxon>
        <taxon>Neopterygii</taxon>
        <taxon>Teleostei</taxon>
        <taxon>Ostariophysi</taxon>
        <taxon>Siluriformes</taxon>
        <taxon>Ictaluridae</taxon>
        <taxon>Ictalurus</taxon>
    </lineage>
</organism>
<keyword evidence="19" id="KW-1185">Reference proteome</keyword>
<evidence type="ECO:0000313" key="20">
    <source>
        <dbReference type="RefSeq" id="XP_017318527.1"/>
    </source>
</evidence>
<dbReference type="InterPro" id="IPR009003">
    <property type="entry name" value="Peptidase_S1_PA"/>
</dbReference>
<dbReference type="InterPro" id="IPR000001">
    <property type="entry name" value="Kringle"/>
</dbReference>
<accession>A0A2D0QJP6</accession>
<name>A0A2D0QJP6_ICTPU</name>
<keyword evidence="8 15" id="KW-0720">Serine protease</keyword>
<feature type="signal peptide" evidence="16">
    <location>
        <begin position="1"/>
        <end position="19"/>
    </location>
</feature>
<evidence type="ECO:0000256" key="5">
    <source>
        <dbReference type="ARBA" id="ARBA00022670"/>
    </source>
</evidence>
<keyword evidence="7 15" id="KW-0378">Hydrolase</keyword>
<proteinExistence type="predicted"/>
<dbReference type="CDD" id="cd00190">
    <property type="entry name" value="Tryp_SPc"/>
    <property type="match status" value="1"/>
</dbReference>
<evidence type="ECO:0000256" key="3">
    <source>
        <dbReference type="ARBA" id="ARBA00022536"/>
    </source>
</evidence>
<protein>
    <recommendedName>
        <fullName evidence="13">trypsin</fullName>
        <ecNumber evidence="13">3.4.21.4</ecNumber>
    </recommendedName>
</protein>
<dbReference type="GO" id="GO:0033628">
    <property type="term" value="P:regulation of cell adhesion mediated by integrin"/>
    <property type="evidence" value="ECO:0007669"/>
    <property type="project" value="TreeGrafter"/>
</dbReference>
<evidence type="ECO:0000256" key="1">
    <source>
        <dbReference type="ARBA" id="ARBA00004239"/>
    </source>
</evidence>
<evidence type="ECO:0000256" key="11">
    <source>
        <dbReference type="ARBA" id="ARBA00023202"/>
    </source>
</evidence>
<evidence type="ECO:0000256" key="14">
    <source>
        <dbReference type="PROSITE-ProRule" id="PRU00121"/>
    </source>
</evidence>
<evidence type="ECO:0000256" key="8">
    <source>
        <dbReference type="ARBA" id="ARBA00022825"/>
    </source>
</evidence>
<dbReference type="Gene3D" id="2.40.20.10">
    <property type="entry name" value="Plasminogen Kringle 4"/>
    <property type="match status" value="1"/>
</dbReference>
<dbReference type="OrthoDB" id="9406323at2759"/>
<comment type="caution">
    <text evidence="14">Lacks conserved residue(s) required for the propagation of feature annotation.</text>
</comment>
<dbReference type="InterPro" id="IPR043504">
    <property type="entry name" value="Peptidase_S1_PA_chymotrypsin"/>
</dbReference>
<dbReference type="GO" id="GO:0031639">
    <property type="term" value="P:plasminogen activation"/>
    <property type="evidence" value="ECO:0007669"/>
    <property type="project" value="Ensembl"/>
</dbReference>
<evidence type="ECO:0000256" key="7">
    <source>
        <dbReference type="ARBA" id="ARBA00022801"/>
    </source>
</evidence>
<dbReference type="PROSITE" id="PS50240">
    <property type="entry name" value="TRYPSIN_DOM"/>
    <property type="match status" value="1"/>
</dbReference>
<dbReference type="Pfam" id="PF00089">
    <property type="entry name" value="Trypsin"/>
    <property type="match status" value="1"/>
</dbReference>
<dbReference type="CTD" id="100008445"/>
<dbReference type="InterPro" id="IPR001314">
    <property type="entry name" value="Peptidase_S1A"/>
</dbReference>
<dbReference type="PANTHER" id="PTHR24264:SF38">
    <property type="entry name" value="UROKINASE-TYPE PLASMINOGEN ACTIVATOR"/>
    <property type="match status" value="1"/>
</dbReference>
<evidence type="ECO:0000256" key="9">
    <source>
        <dbReference type="ARBA" id="ARBA00023145"/>
    </source>
</evidence>
<evidence type="ECO:0000259" key="17">
    <source>
        <dbReference type="PROSITE" id="PS50070"/>
    </source>
</evidence>
<dbReference type="CDD" id="cd00108">
    <property type="entry name" value="KR"/>
    <property type="match status" value="1"/>
</dbReference>
<evidence type="ECO:0000313" key="19">
    <source>
        <dbReference type="Proteomes" id="UP000221080"/>
    </source>
</evidence>
<dbReference type="Gene3D" id="2.40.10.10">
    <property type="entry name" value="Trypsin-like serine proteases"/>
    <property type="match status" value="1"/>
</dbReference>
<evidence type="ECO:0000256" key="15">
    <source>
        <dbReference type="RuleBase" id="RU363034"/>
    </source>
</evidence>
<evidence type="ECO:0000256" key="16">
    <source>
        <dbReference type="SAM" id="SignalP"/>
    </source>
</evidence>